<organism evidence="1 2">
    <name type="scientific">Henosepilachna vigintioctopunctata</name>
    <dbReference type="NCBI Taxonomy" id="420089"/>
    <lineage>
        <taxon>Eukaryota</taxon>
        <taxon>Metazoa</taxon>
        <taxon>Ecdysozoa</taxon>
        <taxon>Arthropoda</taxon>
        <taxon>Hexapoda</taxon>
        <taxon>Insecta</taxon>
        <taxon>Pterygota</taxon>
        <taxon>Neoptera</taxon>
        <taxon>Endopterygota</taxon>
        <taxon>Coleoptera</taxon>
        <taxon>Polyphaga</taxon>
        <taxon>Cucujiformia</taxon>
        <taxon>Coccinelloidea</taxon>
        <taxon>Coccinellidae</taxon>
        <taxon>Epilachninae</taxon>
        <taxon>Epilachnini</taxon>
        <taxon>Henosepilachna</taxon>
    </lineage>
</organism>
<name>A0AAW1UYS0_9CUCU</name>
<protein>
    <submittedName>
        <fullName evidence="1">Uncharacterized protein</fullName>
    </submittedName>
</protein>
<comment type="caution">
    <text evidence="1">The sequence shown here is derived from an EMBL/GenBank/DDBJ whole genome shotgun (WGS) entry which is preliminary data.</text>
</comment>
<dbReference type="EMBL" id="JARQZJ010000096">
    <property type="protein sequence ID" value="KAK9885648.1"/>
    <property type="molecule type" value="Genomic_DNA"/>
</dbReference>
<sequence length="163" mass="18809">MVSENRIQLITCESKELSRERTGKIHTKLIESSIMREQMEFMDEIIHLEPSDRYGKKQYNSSNTFAQIIHPLSSSYKENTLLSLNGSNELKQKIRTTQAASQSNRSWSEIVHHNKNNNQKLSPSRNVTVNVKNARKISDEANTISDNRELLKSFKKELQLCAM</sequence>
<feature type="non-terminal residue" evidence="1">
    <location>
        <position position="163"/>
    </location>
</feature>
<reference evidence="1 2" key="1">
    <citation type="submission" date="2023-03" db="EMBL/GenBank/DDBJ databases">
        <title>Genome insight into feeding habits of ladybird beetles.</title>
        <authorList>
            <person name="Li H.-S."/>
            <person name="Huang Y.-H."/>
            <person name="Pang H."/>
        </authorList>
    </citation>
    <scope>NUCLEOTIDE SEQUENCE [LARGE SCALE GENOMIC DNA]</scope>
    <source>
        <strain evidence="1">SYSU_2023b</strain>
        <tissue evidence="1">Whole body</tissue>
    </source>
</reference>
<gene>
    <name evidence="1" type="ORF">WA026_012412</name>
</gene>
<keyword evidence="2" id="KW-1185">Reference proteome</keyword>
<dbReference type="AlphaFoldDB" id="A0AAW1UYS0"/>
<dbReference type="Proteomes" id="UP001431783">
    <property type="component" value="Unassembled WGS sequence"/>
</dbReference>
<evidence type="ECO:0000313" key="1">
    <source>
        <dbReference type="EMBL" id="KAK9885648.1"/>
    </source>
</evidence>
<accession>A0AAW1UYS0</accession>
<proteinExistence type="predicted"/>
<evidence type="ECO:0000313" key="2">
    <source>
        <dbReference type="Proteomes" id="UP001431783"/>
    </source>
</evidence>